<dbReference type="InterPro" id="IPR032675">
    <property type="entry name" value="LRR_dom_sf"/>
</dbReference>
<dbReference type="SMART" id="SM00256">
    <property type="entry name" value="FBOX"/>
    <property type="match status" value="1"/>
</dbReference>
<accession>A0AAW1PGV2</accession>
<comment type="subcellular location">
    <subcellularLocation>
        <location evidence="1">Cytoplasm</location>
        <location evidence="1">Cytoskeleton</location>
        <location evidence="1">Cilium axoneme</location>
    </subcellularLocation>
</comment>
<evidence type="ECO:0000256" key="1">
    <source>
        <dbReference type="ARBA" id="ARBA00004430"/>
    </source>
</evidence>
<proteinExistence type="predicted"/>
<comment type="caution">
    <text evidence="3">The sequence shown here is derived from an EMBL/GenBank/DDBJ whole genome shotgun (WGS) entry which is preliminary data.</text>
</comment>
<sequence length="146" mass="15518">MAAALQTSILALPDEVIRKVASHLDTTQRLCVLPLVCKRWHTAVLQSGAAWESLKLQLAYMMPLKQASCIAWLARAAGIRSLSLGVTNDSLTSAALAMVHKTLCTLEIDGPLSGPDLALIASCPSLTSLSLTWTDSDEQAVSSSSR</sequence>
<dbReference type="AlphaFoldDB" id="A0AAW1PGV2"/>
<dbReference type="Proteomes" id="UP001489004">
    <property type="component" value="Unassembled WGS sequence"/>
</dbReference>
<evidence type="ECO:0000259" key="2">
    <source>
        <dbReference type="PROSITE" id="PS50181"/>
    </source>
</evidence>
<protein>
    <recommendedName>
        <fullName evidence="2">F-box domain-containing protein</fullName>
    </recommendedName>
</protein>
<name>A0AAW1PGV2_9CHLO</name>
<dbReference type="SUPFAM" id="SSF81383">
    <property type="entry name" value="F-box domain"/>
    <property type="match status" value="1"/>
</dbReference>
<dbReference type="Gene3D" id="3.80.10.10">
    <property type="entry name" value="Ribonuclease Inhibitor"/>
    <property type="match status" value="1"/>
</dbReference>
<dbReference type="EMBL" id="JALJOR010000012">
    <property type="protein sequence ID" value="KAK9807802.1"/>
    <property type="molecule type" value="Genomic_DNA"/>
</dbReference>
<reference evidence="3 4" key="1">
    <citation type="journal article" date="2024" name="Nat. Commun.">
        <title>Phylogenomics reveals the evolutionary origins of lichenization in chlorophyte algae.</title>
        <authorList>
            <person name="Puginier C."/>
            <person name="Libourel C."/>
            <person name="Otte J."/>
            <person name="Skaloud P."/>
            <person name="Haon M."/>
            <person name="Grisel S."/>
            <person name="Petersen M."/>
            <person name="Berrin J.G."/>
            <person name="Delaux P.M."/>
            <person name="Dal Grande F."/>
            <person name="Keller J."/>
        </authorList>
    </citation>
    <scope>NUCLEOTIDE SEQUENCE [LARGE SCALE GENOMIC DNA]</scope>
    <source>
        <strain evidence="3 4">SAG 2043</strain>
    </source>
</reference>
<evidence type="ECO:0000313" key="3">
    <source>
        <dbReference type="EMBL" id="KAK9807802.1"/>
    </source>
</evidence>
<dbReference type="Pfam" id="PF12937">
    <property type="entry name" value="F-box-like"/>
    <property type="match status" value="1"/>
</dbReference>
<evidence type="ECO:0000313" key="4">
    <source>
        <dbReference type="Proteomes" id="UP001489004"/>
    </source>
</evidence>
<keyword evidence="4" id="KW-1185">Reference proteome</keyword>
<feature type="domain" description="F-box" evidence="2">
    <location>
        <begin position="6"/>
        <end position="54"/>
    </location>
</feature>
<dbReference type="InterPro" id="IPR036047">
    <property type="entry name" value="F-box-like_dom_sf"/>
</dbReference>
<dbReference type="PROSITE" id="PS50181">
    <property type="entry name" value="FBOX"/>
    <property type="match status" value="1"/>
</dbReference>
<dbReference type="GO" id="GO:0005930">
    <property type="term" value="C:axoneme"/>
    <property type="evidence" value="ECO:0007669"/>
    <property type="project" value="UniProtKB-SubCell"/>
</dbReference>
<gene>
    <name evidence="3" type="ORF">WJX72_009818</name>
</gene>
<dbReference type="InterPro" id="IPR001810">
    <property type="entry name" value="F-box_dom"/>
</dbReference>
<organism evidence="3 4">
    <name type="scientific">[Myrmecia] bisecta</name>
    <dbReference type="NCBI Taxonomy" id="41462"/>
    <lineage>
        <taxon>Eukaryota</taxon>
        <taxon>Viridiplantae</taxon>
        <taxon>Chlorophyta</taxon>
        <taxon>core chlorophytes</taxon>
        <taxon>Trebouxiophyceae</taxon>
        <taxon>Trebouxiales</taxon>
        <taxon>Trebouxiaceae</taxon>
        <taxon>Myrmecia</taxon>
    </lineage>
</organism>